<accession>A0A2G5VD24</accession>
<comment type="caution">
    <text evidence="2">The sequence shown here is derived from an EMBL/GenBank/DDBJ whole genome shotgun (WGS) entry which is preliminary data.</text>
</comment>
<organism evidence="2 3">
    <name type="scientific">Caenorhabditis nigoni</name>
    <dbReference type="NCBI Taxonomy" id="1611254"/>
    <lineage>
        <taxon>Eukaryota</taxon>
        <taxon>Metazoa</taxon>
        <taxon>Ecdysozoa</taxon>
        <taxon>Nematoda</taxon>
        <taxon>Chromadorea</taxon>
        <taxon>Rhabditida</taxon>
        <taxon>Rhabditina</taxon>
        <taxon>Rhabditomorpha</taxon>
        <taxon>Rhabditoidea</taxon>
        <taxon>Rhabditidae</taxon>
        <taxon>Peloderinae</taxon>
        <taxon>Caenorhabditis</taxon>
    </lineage>
</organism>
<feature type="region of interest" description="Disordered" evidence="1">
    <location>
        <begin position="75"/>
        <end position="97"/>
    </location>
</feature>
<evidence type="ECO:0000256" key="1">
    <source>
        <dbReference type="SAM" id="MobiDB-lite"/>
    </source>
</evidence>
<name>A0A2G5VD24_9PELO</name>
<keyword evidence="3" id="KW-1185">Reference proteome</keyword>
<dbReference type="EMBL" id="PDUG01000002">
    <property type="protein sequence ID" value="PIC49466.1"/>
    <property type="molecule type" value="Genomic_DNA"/>
</dbReference>
<gene>
    <name evidence="2" type="primary">Cnig_chr_II.g8063</name>
    <name evidence="2" type="ORF">B9Z55_008063</name>
</gene>
<proteinExistence type="predicted"/>
<sequence>MVKAEAVVKKRRFTTKERAKRRKRLGLNDVKKEERKTLEFCRKVKERTQNMQEFLKLSGRKPSMTEQRLLKIGSVAKNQQHKGNESAVHENPPTAMSSEDALKDFWNEFETIGSEQSDEGLESPTYAENCEIFTNQPVSLAVIEKSELVGPEEMIGEPEDMEEPQESQILNDIGVESPKKPTIESDNGECMDELAAPEESSAPDVFEKSLENSQESQESEKSEILDETDGELPMDQTVHANSFDFGNEPTLPEDTTALESKSDEVTKQGDQEECGGAFSDWIKYNRELKKNQPPPEAPKTERKAKAERKAIFRILENFSDSP</sequence>
<dbReference type="Proteomes" id="UP000230233">
    <property type="component" value="Chromosome II"/>
</dbReference>
<evidence type="ECO:0000313" key="3">
    <source>
        <dbReference type="Proteomes" id="UP000230233"/>
    </source>
</evidence>
<reference evidence="3" key="1">
    <citation type="submission" date="2017-10" db="EMBL/GenBank/DDBJ databases">
        <title>Rapid genome shrinkage in a self-fertile nematode reveals novel sperm competition proteins.</title>
        <authorList>
            <person name="Yin D."/>
            <person name="Schwarz E.M."/>
            <person name="Thomas C.G."/>
            <person name="Felde R.L."/>
            <person name="Korf I.F."/>
            <person name="Cutter A.D."/>
            <person name="Schartner C.M."/>
            <person name="Ralston E.J."/>
            <person name="Meyer B.J."/>
            <person name="Haag E.S."/>
        </authorList>
    </citation>
    <scope>NUCLEOTIDE SEQUENCE [LARGE SCALE GENOMIC DNA]</scope>
    <source>
        <strain evidence="3">JU1422</strain>
    </source>
</reference>
<feature type="compositionally biased region" description="Acidic residues" evidence="1">
    <location>
        <begin position="186"/>
        <end position="196"/>
    </location>
</feature>
<feature type="compositionally biased region" description="Basic and acidic residues" evidence="1">
    <location>
        <begin position="260"/>
        <end position="270"/>
    </location>
</feature>
<feature type="region of interest" description="Disordered" evidence="1">
    <location>
        <begin position="155"/>
        <end position="306"/>
    </location>
</feature>
<feature type="compositionally biased region" description="Acidic residues" evidence="1">
    <location>
        <begin position="155"/>
        <end position="165"/>
    </location>
</feature>
<protein>
    <submittedName>
        <fullName evidence="2">Uncharacterized protein</fullName>
    </submittedName>
</protein>
<evidence type="ECO:0000313" key="2">
    <source>
        <dbReference type="EMBL" id="PIC49466.1"/>
    </source>
</evidence>
<dbReference type="AlphaFoldDB" id="A0A2G5VD24"/>